<evidence type="ECO:0000313" key="3">
    <source>
        <dbReference type="Proteomes" id="UP001368654"/>
    </source>
</evidence>
<proteinExistence type="predicted"/>
<evidence type="ECO:0000313" key="2">
    <source>
        <dbReference type="EMBL" id="MEJ1155541.1"/>
    </source>
</evidence>
<protein>
    <submittedName>
        <fullName evidence="2">Uncharacterized protein</fullName>
    </submittedName>
</protein>
<dbReference type="RefSeq" id="WP_337337974.1">
    <property type="nucleotide sequence ID" value="NZ_JBBDGL010000002.1"/>
</dbReference>
<comment type="caution">
    <text evidence="2">The sequence shown here is derived from an EMBL/GenBank/DDBJ whole genome shotgun (WGS) entry which is preliminary data.</text>
</comment>
<keyword evidence="1" id="KW-1133">Transmembrane helix</keyword>
<keyword evidence="3" id="KW-1185">Reference proteome</keyword>
<dbReference type="Proteomes" id="UP001368654">
    <property type="component" value="Unassembled WGS sequence"/>
</dbReference>
<accession>A0ABU8LTG3</accession>
<dbReference type="EMBL" id="JBBDGL010000002">
    <property type="protein sequence ID" value="MEJ1155541.1"/>
    <property type="molecule type" value="Genomic_DNA"/>
</dbReference>
<name>A0ABU8LTG3_9MICO</name>
<evidence type="ECO:0000256" key="1">
    <source>
        <dbReference type="SAM" id="Phobius"/>
    </source>
</evidence>
<gene>
    <name evidence="2" type="ORF">WDU96_08005</name>
</gene>
<organism evidence="2 3">
    <name type="scientific">Microbacterium marmarense</name>
    <dbReference type="NCBI Taxonomy" id="3122051"/>
    <lineage>
        <taxon>Bacteria</taxon>
        <taxon>Bacillati</taxon>
        <taxon>Actinomycetota</taxon>
        <taxon>Actinomycetes</taxon>
        <taxon>Micrococcales</taxon>
        <taxon>Microbacteriaceae</taxon>
        <taxon>Microbacterium</taxon>
    </lineage>
</organism>
<keyword evidence="1" id="KW-0472">Membrane</keyword>
<feature type="transmembrane region" description="Helical" evidence="1">
    <location>
        <begin position="20"/>
        <end position="44"/>
    </location>
</feature>
<reference evidence="2 3" key="1">
    <citation type="submission" date="2024-02" db="EMBL/GenBank/DDBJ databases">
        <authorList>
            <person name="Saticioglu I.B."/>
        </authorList>
    </citation>
    <scope>NUCLEOTIDE SEQUENCE [LARGE SCALE GENOMIC DNA]</scope>
    <source>
        <strain evidence="2 3">Mu-86</strain>
    </source>
</reference>
<keyword evidence="1" id="KW-0812">Transmembrane</keyword>
<sequence length="189" mass="19869">MQDSDPESVKSARRPQGGIAARASVVAIAIAVVFGLLVLAAPAFMHLLPQRVQIALGGTIDTNPGTPAELLAQTGLNNTGSVKVTHEDVDAEYVTAATIWPWALPPEWGFPESRGVADTPGQHYLGMGVRAAFSLWAVASLEAVETGNLSDEEVNTLLDEVQDAAQTLLDAEVLSDGSFIAESITPLRP</sequence>